<dbReference type="AlphaFoldDB" id="M2MSE0"/>
<keyword evidence="3" id="KW-1133">Transmembrane helix</keyword>
<keyword evidence="6" id="KW-1185">Reference proteome</keyword>
<dbReference type="InterPro" id="IPR033121">
    <property type="entry name" value="PEPTIDASE_A1"/>
</dbReference>
<keyword evidence="3" id="KW-0812">Transmembrane</keyword>
<dbReference type="InterPro" id="IPR001461">
    <property type="entry name" value="Aspartic_peptidase_A1"/>
</dbReference>
<feature type="region of interest" description="Disordered" evidence="2">
    <location>
        <begin position="453"/>
        <end position="571"/>
    </location>
</feature>
<dbReference type="GO" id="GO:0006508">
    <property type="term" value="P:proteolysis"/>
    <property type="evidence" value="ECO:0007669"/>
    <property type="project" value="InterPro"/>
</dbReference>
<dbReference type="eggNOG" id="ENOG502RV5I">
    <property type="taxonomic scope" value="Eukaryota"/>
</dbReference>
<dbReference type="GeneID" id="19107407"/>
<name>M2MSE0_BAUPA</name>
<dbReference type="KEGG" id="bcom:BAUCODRAFT_119360"/>
<dbReference type="GO" id="GO:0000324">
    <property type="term" value="C:fungal-type vacuole"/>
    <property type="evidence" value="ECO:0007669"/>
    <property type="project" value="TreeGrafter"/>
</dbReference>
<dbReference type="RefSeq" id="XP_007673333.1">
    <property type="nucleotide sequence ID" value="XM_007675143.1"/>
</dbReference>
<dbReference type="PRINTS" id="PR00792">
    <property type="entry name" value="PEPSIN"/>
</dbReference>
<evidence type="ECO:0000259" key="4">
    <source>
        <dbReference type="PROSITE" id="PS51767"/>
    </source>
</evidence>
<dbReference type="HOGENOM" id="CLU_009988_3_0_1"/>
<dbReference type="EMBL" id="KB445551">
    <property type="protein sequence ID" value="EMC99786.1"/>
    <property type="molecule type" value="Genomic_DNA"/>
</dbReference>
<dbReference type="Proteomes" id="UP000011761">
    <property type="component" value="Unassembled WGS sequence"/>
</dbReference>
<feature type="compositionally biased region" description="Basic and acidic residues" evidence="2">
    <location>
        <begin position="468"/>
        <end position="483"/>
    </location>
</feature>
<accession>M2MSE0</accession>
<dbReference type="OMA" id="MRCRKER"/>
<dbReference type="InterPro" id="IPR021109">
    <property type="entry name" value="Peptidase_aspartic_dom_sf"/>
</dbReference>
<gene>
    <name evidence="5" type="ORF">BAUCODRAFT_119360</name>
</gene>
<evidence type="ECO:0000256" key="2">
    <source>
        <dbReference type="SAM" id="MobiDB-lite"/>
    </source>
</evidence>
<organism evidence="5 6">
    <name type="scientific">Baudoinia panamericana (strain UAMH 10762)</name>
    <name type="common">Angels' share fungus</name>
    <name type="synonym">Baudoinia compniacensis (strain UAMH 10762)</name>
    <dbReference type="NCBI Taxonomy" id="717646"/>
    <lineage>
        <taxon>Eukaryota</taxon>
        <taxon>Fungi</taxon>
        <taxon>Dikarya</taxon>
        <taxon>Ascomycota</taxon>
        <taxon>Pezizomycotina</taxon>
        <taxon>Dothideomycetes</taxon>
        <taxon>Dothideomycetidae</taxon>
        <taxon>Mycosphaerellales</taxon>
        <taxon>Teratosphaeriaceae</taxon>
        <taxon>Baudoinia</taxon>
    </lineage>
</organism>
<feature type="domain" description="Peptidase A1" evidence="4">
    <location>
        <begin position="27"/>
        <end position="384"/>
    </location>
</feature>
<evidence type="ECO:0000313" key="6">
    <source>
        <dbReference type="Proteomes" id="UP000011761"/>
    </source>
</evidence>
<dbReference type="SUPFAM" id="SSF50630">
    <property type="entry name" value="Acid proteases"/>
    <property type="match status" value="1"/>
</dbReference>
<proteinExistence type="inferred from homology"/>
<reference evidence="5 6" key="1">
    <citation type="journal article" date="2012" name="PLoS Pathog.">
        <title>Diverse lifestyles and strategies of plant pathogenesis encoded in the genomes of eighteen Dothideomycetes fungi.</title>
        <authorList>
            <person name="Ohm R.A."/>
            <person name="Feau N."/>
            <person name="Henrissat B."/>
            <person name="Schoch C.L."/>
            <person name="Horwitz B.A."/>
            <person name="Barry K.W."/>
            <person name="Condon B.J."/>
            <person name="Copeland A.C."/>
            <person name="Dhillon B."/>
            <person name="Glaser F."/>
            <person name="Hesse C.N."/>
            <person name="Kosti I."/>
            <person name="LaButti K."/>
            <person name="Lindquist E.A."/>
            <person name="Lucas S."/>
            <person name="Salamov A.A."/>
            <person name="Bradshaw R.E."/>
            <person name="Ciuffetti L."/>
            <person name="Hamelin R.C."/>
            <person name="Kema G.H.J."/>
            <person name="Lawrence C."/>
            <person name="Scott J.A."/>
            <person name="Spatafora J.W."/>
            <person name="Turgeon B.G."/>
            <person name="de Wit P.J.G.M."/>
            <person name="Zhong S."/>
            <person name="Goodwin S.B."/>
            <person name="Grigoriev I.V."/>
        </authorList>
    </citation>
    <scope>NUCLEOTIDE SEQUENCE [LARGE SCALE GENOMIC DNA]</scope>
    <source>
        <strain evidence="5 6">UAMH 10762</strain>
    </source>
</reference>
<dbReference type="OrthoDB" id="4074350at2759"/>
<protein>
    <recommendedName>
        <fullName evidence="4">Peptidase A1 domain-containing protein</fullName>
    </recommendedName>
</protein>
<evidence type="ECO:0000313" key="5">
    <source>
        <dbReference type="EMBL" id="EMC99786.1"/>
    </source>
</evidence>
<evidence type="ECO:0000256" key="3">
    <source>
        <dbReference type="SAM" id="Phobius"/>
    </source>
</evidence>
<dbReference type="PROSITE" id="PS51767">
    <property type="entry name" value="PEPTIDASE_A1"/>
    <property type="match status" value="1"/>
</dbReference>
<dbReference type="PANTHER" id="PTHR47966:SF51">
    <property type="entry name" value="BETA-SITE APP-CLEAVING ENZYME, ISOFORM A-RELATED"/>
    <property type="match status" value="1"/>
</dbReference>
<dbReference type="GO" id="GO:0004190">
    <property type="term" value="F:aspartic-type endopeptidase activity"/>
    <property type="evidence" value="ECO:0007669"/>
    <property type="project" value="InterPro"/>
</dbReference>
<keyword evidence="3" id="KW-0472">Membrane</keyword>
<sequence length="571" mass="62295">MANTTTVAAPIAWQPSSYWDGNDGLWNTFVVNVGTPPQQFRILPSTAGQETWLPDPQGCQVADPSNPGYCGFLRGTLPVNGTNSSGFSSKLSSSWTLIGAYTLDAQVAELGYTGNGLWGFDTVTLNDTSSTLTQSKQVAASVPDLDFWLGVFGLGPKSINFTSFNDPIPNYMSNLVSSNKIPSLSWGYTAGAHYRGDQGPASLTLGGYDTNRFEATNITFDMDSDNSRPLQVAIQKIIGQDTLAGSAINLLPTPKWFFIDSTLPHIWLPDDAIRQFVRSFGLTYDNNTDLYLINSTMRSKMLQLNPTVTFFLSNATYSGTTYTQNIELPYSAFDMQASYPYYTNATHYFPIRRAANSSQYTFGRTFLQEAYLIADFERYNFTVAQTAYDNVLTKHLVAIEKPVGNNTSGTQTSTRTSKGVSAGAIAGIVIAAIAGIALIAWAIWFVIRRNKRKHQPVPTADPEEPDKSEEYSPDKKDDAHRGSELPSENAFSEAPGNAAKGQTSELATPLIGAEIEGDMGRFRGRAGMHEMPSPPVGHESKLLAEAPGSEAQRYELMGSEPALKNNEETRP</sequence>
<evidence type="ECO:0000256" key="1">
    <source>
        <dbReference type="ARBA" id="ARBA00007447"/>
    </source>
</evidence>
<feature type="transmembrane region" description="Helical" evidence="3">
    <location>
        <begin position="422"/>
        <end position="447"/>
    </location>
</feature>
<comment type="similarity">
    <text evidence="1">Belongs to the peptidase A1 family.</text>
</comment>
<dbReference type="Gene3D" id="2.40.70.10">
    <property type="entry name" value="Acid Proteases"/>
    <property type="match status" value="2"/>
</dbReference>
<dbReference type="Pfam" id="PF00026">
    <property type="entry name" value="Asp"/>
    <property type="match status" value="1"/>
</dbReference>
<dbReference type="PANTHER" id="PTHR47966">
    <property type="entry name" value="BETA-SITE APP-CLEAVING ENZYME, ISOFORM A-RELATED"/>
    <property type="match status" value="1"/>
</dbReference>